<dbReference type="Gramene" id="KOM56408">
    <property type="protein sequence ID" value="KOM56408"/>
    <property type="gene ID" value="LR48_Vigan10g230000"/>
</dbReference>
<reference evidence="2" key="1">
    <citation type="journal article" date="2015" name="Proc. Natl. Acad. Sci. U.S.A.">
        <title>Genome sequencing of adzuki bean (Vigna angularis) provides insight into high starch and low fat accumulation and domestication.</title>
        <authorList>
            <person name="Yang K."/>
            <person name="Tian Z."/>
            <person name="Chen C."/>
            <person name="Luo L."/>
            <person name="Zhao B."/>
            <person name="Wang Z."/>
            <person name="Yu L."/>
            <person name="Li Y."/>
            <person name="Sun Y."/>
            <person name="Li W."/>
            <person name="Chen Y."/>
            <person name="Li Y."/>
            <person name="Zhang Y."/>
            <person name="Ai D."/>
            <person name="Zhao J."/>
            <person name="Shang C."/>
            <person name="Ma Y."/>
            <person name="Wu B."/>
            <person name="Wang M."/>
            <person name="Gao L."/>
            <person name="Sun D."/>
            <person name="Zhang P."/>
            <person name="Guo F."/>
            <person name="Wang W."/>
            <person name="Li Y."/>
            <person name="Wang J."/>
            <person name="Varshney R.K."/>
            <person name="Wang J."/>
            <person name="Ling H.Q."/>
            <person name="Wan P."/>
        </authorList>
    </citation>
    <scope>NUCLEOTIDE SEQUENCE</scope>
    <source>
        <strain evidence="2">cv. Jingnong 6</strain>
    </source>
</reference>
<proteinExistence type="predicted"/>
<sequence length="211" mass="23861">MKNWGFLGFLEIWVRPSAFDVRPNRVRPSAFDVRPNRVRPSAFDVRPNRVHPSAFDVRPNRVRPSAFDVRPSSVRPRAFGARPNSVRSVVIFSVMFSLIHLTHKNSIVKRVRVRTKHTGKPGGDLWGQSMVPMSCRDVTDGIRAVFILREPKIWEEGDEKLGFSGFSGNLVRFCRILQNARSFQMAQPISVGDDVPLEQALEVEEDPAPSA</sequence>
<accession>A0A0L9VN67</accession>
<dbReference type="Proteomes" id="UP000053144">
    <property type="component" value="Chromosome 10"/>
</dbReference>
<evidence type="ECO:0000313" key="1">
    <source>
        <dbReference type="EMBL" id="KOM56408.1"/>
    </source>
</evidence>
<dbReference type="EMBL" id="CM003380">
    <property type="protein sequence ID" value="KOM56408.1"/>
    <property type="molecule type" value="Genomic_DNA"/>
</dbReference>
<evidence type="ECO:0000313" key="2">
    <source>
        <dbReference type="Proteomes" id="UP000053144"/>
    </source>
</evidence>
<name>A0A0L9VN67_PHAAN</name>
<dbReference type="AlphaFoldDB" id="A0A0L9VN67"/>
<protein>
    <submittedName>
        <fullName evidence="1">Uncharacterized protein</fullName>
    </submittedName>
</protein>
<gene>
    <name evidence="1" type="ORF">LR48_Vigan10g230000</name>
</gene>
<organism evidence="1 2">
    <name type="scientific">Phaseolus angularis</name>
    <name type="common">Azuki bean</name>
    <name type="synonym">Vigna angularis</name>
    <dbReference type="NCBI Taxonomy" id="3914"/>
    <lineage>
        <taxon>Eukaryota</taxon>
        <taxon>Viridiplantae</taxon>
        <taxon>Streptophyta</taxon>
        <taxon>Embryophyta</taxon>
        <taxon>Tracheophyta</taxon>
        <taxon>Spermatophyta</taxon>
        <taxon>Magnoliopsida</taxon>
        <taxon>eudicotyledons</taxon>
        <taxon>Gunneridae</taxon>
        <taxon>Pentapetalae</taxon>
        <taxon>rosids</taxon>
        <taxon>fabids</taxon>
        <taxon>Fabales</taxon>
        <taxon>Fabaceae</taxon>
        <taxon>Papilionoideae</taxon>
        <taxon>50 kb inversion clade</taxon>
        <taxon>NPAAA clade</taxon>
        <taxon>indigoferoid/millettioid clade</taxon>
        <taxon>Phaseoleae</taxon>
        <taxon>Vigna</taxon>
    </lineage>
</organism>